<organism evidence="1">
    <name type="scientific">Anguilla anguilla</name>
    <name type="common">European freshwater eel</name>
    <name type="synonym">Muraena anguilla</name>
    <dbReference type="NCBI Taxonomy" id="7936"/>
    <lineage>
        <taxon>Eukaryota</taxon>
        <taxon>Metazoa</taxon>
        <taxon>Chordata</taxon>
        <taxon>Craniata</taxon>
        <taxon>Vertebrata</taxon>
        <taxon>Euteleostomi</taxon>
        <taxon>Actinopterygii</taxon>
        <taxon>Neopterygii</taxon>
        <taxon>Teleostei</taxon>
        <taxon>Anguilliformes</taxon>
        <taxon>Anguillidae</taxon>
        <taxon>Anguilla</taxon>
    </lineage>
</organism>
<proteinExistence type="predicted"/>
<accession>A0A0E9TUQ6</accession>
<name>A0A0E9TUQ6_ANGAN</name>
<dbReference type="AlphaFoldDB" id="A0A0E9TUQ6"/>
<reference evidence="1" key="1">
    <citation type="submission" date="2014-11" db="EMBL/GenBank/DDBJ databases">
        <authorList>
            <person name="Amaro Gonzalez C."/>
        </authorList>
    </citation>
    <scope>NUCLEOTIDE SEQUENCE</scope>
</reference>
<sequence length="32" mass="3721">MTVSWDKKHMKSTIVACANSSHEILRNMYLLL</sequence>
<evidence type="ECO:0000313" key="1">
    <source>
        <dbReference type="EMBL" id="JAH57409.1"/>
    </source>
</evidence>
<protein>
    <submittedName>
        <fullName evidence="1">Uncharacterized protein</fullName>
    </submittedName>
</protein>
<dbReference type="EMBL" id="GBXM01051168">
    <property type="protein sequence ID" value="JAH57409.1"/>
    <property type="molecule type" value="Transcribed_RNA"/>
</dbReference>
<reference evidence="1" key="2">
    <citation type="journal article" date="2015" name="Fish Shellfish Immunol.">
        <title>Early steps in the European eel (Anguilla anguilla)-Vibrio vulnificus interaction in the gills: Role of the RtxA13 toxin.</title>
        <authorList>
            <person name="Callol A."/>
            <person name="Pajuelo D."/>
            <person name="Ebbesson L."/>
            <person name="Teles M."/>
            <person name="MacKenzie S."/>
            <person name="Amaro C."/>
        </authorList>
    </citation>
    <scope>NUCLEOTIDE SEQUENCE</scope>
</reference>